<dbReference type="InParanoid" id="A0A2P6NHF6"/>
<evidence type="ECO:0000313" key="5">
    <source>
        <dbReference type="Proteomes" id="UP000241769"/>
    </source>
</evidence>
<evidence type="ECO:0000256" key="1">
    <source>
        <dbReference type="ARBA" id="ARBA00013172"/>
    </source>
</evidence>
<reference evidence="4 5" key="1">
    <citation type="journal article" date="2018" name="Genome Biol. Evol.">
        <title>Multiple Roots of Fruiting Body Formation in Amoebozoa.</title>
        <authorList>
            <person name="Hillmann F."/>
            <person name="Forbes G."/>
            <person name="Novohradska S."/>
            <person name="Ferling I."/>
            <person name="Riege K."/>
            <person name="Groth M."/>
            <person name="Westermann M."/>
            <person name="Marz M."/>
            <person name="Spaller T."/>
            <person name="Winckler T."/>
            <person name="Schaap P."/>
            <person name="Glockner G."/>
        </authorList>
    </citation>
    <scope>NUCLEOTIDE SEQUENCE [LARGE SCALE GENOMIC DNA]</scope>
    <source>
        <strain evidence="4 5">Jena</strain>
    </source>
</reference>
<dbReference type="InterPro" id="IPR050559">
    <property type="entry name" value="P-Pant_transferase_sf"/>
</dbReference>
<evidence type="ECO:0000313" key="4">
    <source>
        <dbReference type="EMBL" id="PRP83377.1"/>
    </source>
</evidence>
<organism evidence="4 5">
    <name type="scientific">Planoprotostelium fungivorum</name>
    <dbReference type="NCBI Taxonomy" id="1890364"/>
    <lineage>
        <taxon>Eukaryota</taxon>
        <taxon>Amoebozoa</taxon>
        <taxon>Evosea</taxon>
        <taxon>Variosea</taxon>
        <taxon>Cavosteliida</taxon>
        <taxon>Cavosteliaceae</taxon>
        <taxon>Planoprotostelium</taxon>
    </lineage>
</organism>
<dbReference type="EMBL" id="MDYQ01000083">
    <property type="protein sequence ID" value="PRP83377.1"/>
    <property type="molecule type" value="Genomic_DNA"/>
</dbReference>
<dbReference type="AlphaFoldDB" id="A0A2P6NHF6"/>
<dbReference type="EC" id="2.7.8.7" evidence="1"/>
<dbReference type="FunCoup" id="A0A2P6NHF6">
    <property type="interactions" value="225"/>
</dbReference>
<dbReference type="Proteomes" id="UP000241769">
    <property type="component" value="Unassembled WGS sequence"/>
</dbReference>
<dbReference type="GO" id="GO:0000287">
    <property type="term" value="F:magnesium ion binding"/>
    <property type="evidence" value="ECO:0007669"/>
    <property type="project" value="InterPro"/>
</dbReference>
<dbReference type="PANTHER" id="PTHR12215:SF10">
    <property type="entry name" value="L-AMINOADIPATE-SEMIALDEHYDE DEHYDROGENASE-PHOSPHOPANTETHEINYL TRANSFERASE"/>
    <property type="match status" value="1"/>
</dbReference>
<dbReference type="GO" id="GO:0008897">
    <property type="term" value="F:holo-[acyl-carrier-protein] synthase activity"/>
    <property type="evidence" value="ECO:0007669"/>
    <property type="project" value="UniProtKB-EC"/>
</dbReference>
<dbReference type="InterPro" id="IPR055066">
    <property type="entry name" value="AASDHPPT_N"/>
</dbReference>
<dbReference type="SUPFAM" id="SSF56214">
    <property type="entry name" value="4'-phosphopantetheinyl transferase"/>
    <property type="match status" value="2"/>
</dbReference>
<dbReference type="OrthoDB" id="26719at2759"/>
<gene>
    <name evidence="4" type="ORF">PROFUN_09405</name>
</gene>
<feature type="domain" description="4'-phosphopantetheinyl transferase N-terminal" evidence="3">
    <location>
        <begin position="15"/>
        <end position="129"/>
    </location>
</feature>
<keyword evidence="5" id="KW-1185">Reference proteome</keyword>
<accession>A0A2P6NHF6</accession>
<comment type="caution">
    <text evidence="4">The sequence shown here is derived from an EMBL/GenBank/DDBJ whole genome shotgun (WGS) entry which is preliminary data.</text>
</comment>
<name>A0A2P6NHF6_9EUKA</name>
<dbReference type="InterPro" id="IPR037143">
    <property type="entry name" value="4-PPantetheinyl_Trfase_dom_sf"/>
</dbReference>
<dbReference type="GO" id="GO:0019878">
    <property type="term" value="P:lysine biosynthetic process via aminoadipic acid"/>
    <property type="evidence" value="ECO:0007669"/>
    <property type="project" value="TreeGrafter"/>
</dbReference>
<dbReference type="PANTHER" id="PTHR12215">
    <property type="entry name" value="PHOSPHOPANTETHEINE TRANSFERASE"/>
    <property type="match status" value="1"/>
</dbReference>
<dbReference type="Pfam" id="PF22624">
    <property type="entry name" value="AASDHPPT_N"/>
    <property type="match status" value="1"/>
</dbReference>
<evidence type="ECO:0000256" key="2">
    <source>
        <dbReference type="ARBA" id="ARBA00022679"/>
    </source>
</evidence>
<keyword evidence="2 4" id="KW-0808">Transferase</keyword>
<protein>
    <recommendedName>
        <fullName evidence="1">holo-[acyl-carrier-protein] synthase</fullName>
        <ecNumber evidence="1">2.7.8.7</ecNumber>
    </recommendedName>
</protein>
<dbReference type="Gene3D" id="3.90.470.20">
    <property type="entry name" value="4'-phosphopantetheinyl transferase domain"/>
    <property type="match status" value="1"/>
</dbReference>
<dbReference type="STRING" id="1890364.A0A2P6NHF6"/>
<dbReference type="GO" id="GO:0005829">
    <property type="term" value="C:cytosol"/>
    <property type="evidence" value="ECO:0007669"/>
    <property type="project" value="TreeGrafter"/>
</dbReference>
<sequence>MQVTAAFKWFLRVDQWSPDAQEWDQCLHKIGPHEAQRISKFRRPTPDHSYLVGRENKDAKSSTIGRLCIESFISLLNIPSAKLKRSRSGRPYIVSVFTCKRCLKCKEEGHEYAQFNVSHDGNYVVFVAAPPHCQSDRDIALFIEDMKDNLSREEHKIIRSMPAYIKALGVGLELELSRISFVLDETYTRREHVGHPKADEEWKFEIEWLDESTIVSVCQKKPFHERLKYKEMTIKGGEIKNKGN</sequence>
<proteinExistence type="predicted"/>
<evidence type="ECO:0000259" key="3">
    <source>
        <dbReference type="Pfam" id="PF22624"/>
    </source>
</evidence>